<dbReference type="PRINTS" id="PR00691">
    <property type="entry name" value="ADHESINB"/>
</dbReference>
<comment type="caution">
    <text evidence="7">The sequence shown here is derived from an EMBL/GenBank/DDBJ whole genome shotgun (WGS) entry which is preliminary data.</text>
</comment>
<keyword evidence="4 6" id="KW-0732">Signal</keyword>
<dbReference type="InterPro" id="IPR006128">
    <property type="entry name" value="Lipoprotein_PsaA-like"/>
</dbReference>
<evidence type="ECO:0000256" key="2">
    <source>
        <dbReference type="ARBA" id="ARBA00022448"/>
    </source>
</evidence>
<dbReference type="InterPro" id="IPR006129">
    <property type="entry name" value="AdhesinB"/>
</dbReference>
<accession>A0ABS9LBY6</accession>
<dbReference type="Pfam" id="PF01297">
    <property type="entry name" value="ZnuA"/>
    <property type="match status" value="1"/>
</dbReference>
<gene>
    <name evidence="7" type="ORF">LVY72_18880</name>
</gene>
<dbReference type="PANTHER" id="PTHR42953">
    <property type="entry name" value="HIGH-AFFINITY ZINC UPTAKE SYSTEM PROTEIN ZNUA-RELATED"/>
    <property type="match status" value="1"/>
</dbReference>
<evidence type="ECO:0000256" key="6">
    <source>
        <dbReference type="SAM" id="SignalP"/>
    </source>
</evidence>
<keyword evidence="3" id="KW-0479">Metal-binding</keyword>
<dbReference type="InterPro" id="IPR050492">
    <property type="entry name" value="Bact_metal-bind_prot9"/>
</dbReference>
<dbReference type="RefSeq" id="WP_237824847.1">
    <property type="nucleotide sequence ID" value="NZ_JAKLTQ010000019.1"/>
</dbReference>
<proteinExistence type="inferred from homology"/>
<dbReference type="Gene3D" id="3.40.50.1980">
    <property type="entry name" value="Nitrogenase molybdenum iron protein domain"/>
    <property type="match status" value="2"/>
</dbReference>
<dbReference type="EMBL" id="JAKLTQ010000019">
    <property type="protein sequence ID" value="MCG2623962.1"/>
    <property type="molecule type" value="Genomic_DNA"/>
</dbReference>
<keyword evidence="8" id="KW-1185">Reference proteome</keyword>
<evidence type="ECO:0000256" key="1">
    <source>
        <dbReference type="ARBA" id="ARBA00004196"/>
    </source>
</evidence>
<evidence type="ECO:0000256" key="4">
    <source>
        <dbReference type="ARBA" id="ARBA00022729"/>
    </source>
</evidence>
<evidence type="ECO:0000313" key="7">
    <source>
        <dbReference type="EMBL" id="MCG2623962.1"/>
    </source>
</evidence>
<dbReference type="InterPro" id="IPR006127">
    <property type="entry name" value="ZnuA-like"/>
</dbReference>
<evidence type="ECO:0000256" key="3">
    <source>
        <dbReference type="ARBA" id="ARBA00022723"/>
    </source>
</evidence>
<comment type="similarity">
    <text evidence="5">Belongs to the bacterial solute-binding protein 9 family.</text>
</comment>
<reference evidence="7" key="1">
    <citation type="submission" date="2022-01" db="EMBL/GenBank/DDBJ databases">
        <authorList>
            <person name="Jo J.-H."/>
            <person name="Im W.-T."/>
        </authorList>
    </citation>
    <scope>NUCLEOTIDE SEQUENCE</scope>
    <source>
        <strain evidence="7">I2-34</strain>
    </source>
</reference>
<keyword evidence="2 5" id="KW-0813">Transport</keyword>
<dbReference type="SUPFAM" id="SSF53807">
    <property type="entry name" value="Helical backbone' metal receptor"/>
    <property type="match status" value="1"/>
</dbReference>
<feature type="chain" id="PRO_5045797957" evidence="6">
    <location>
        <begin position="20"/>
        <end position="332"/>
    </location>
</feature>
<organism evidence="7 8">
    <name type="scientific">Arthrobacter hankyongi</name>
    <dbReference type="NCBI Taxonomy" id="2904801"/>
    <lineage>
        <taxon>Bacteria</taxon>
        <taxon>Bacillati</taxon>
        <taxon>Actinomycetota</taxon>
        <taxon>Actinomycetes</taxon>
        <taxon>Micrococcales</taxon>
        <taxon>Micrococcaceae</taxon>
        <taxon>Arthrobacter</taxon>
    </lineage>
</organism>
<name>A0ABS9LBY6_9MICC</name>
<protein>
    <submittedName>
        <fullName evidence="7">Zinc ABC transporter substrate-binding protein</fullName>
    </submittedName>
</protein>
<sequence>MRSSRFPSLVPGFPGVAGAALLSLLLAGCASSGTGPGSDTASGGADGRISIVASTNVYGDIAAAIGGDSVEVTSLIQSPAQDPHSYEASARDKLAVSQADLVIENGGGYDAFMPALVDGTGKDPAAVISAVEISGLDPDGGQASGHTDGAADHTHTGFNEHVWYDLATAGKVADTVANKLAALDPGQAAGFERNAAAFHKQLAGLEADSAALAKQVSGEAVAATDPVPLHLFEKLGLRNLTPEDFLEAAEEGSDAAPAALKQTEELATSKSVRFLAYNEQTEGAQTRQVREAAQKAGTPVVNFAETLPEGTHYADWMKSNLQNIAAATGSTK</sequence>
<dbReference type="Proteomes" id="UP001165368">
    <property type="component" value="Unassembled WGS sequence"/>
</dbReference>
<feature type="signal peptide" evidence="6">
    <location>
        <begin position="1"/>
        <end position="19"/>
    </location>
</feature>
<comment type="subcellular location">
    <subcellularLocation>
        <location evidence="1">Cell envelope</location>
    </subcellularLocation>
</comment>
<dbReference type="PROSITE" id="PS51257">
    <property type="entry name" value="PROKAR_LIPOPROTEIN"/>
    <property type="match status" value="1"/>
</dbReference>
<dbReference type="PANTHER" id="PTHR42953:SF1">
    <property type="entry name" value="METAL-BINDING PROTEIN HI_0362-RELATED"/>
    <property type="match status" value="1"/>
</dbReference>
<evidence type="ECO:0000256" key="5">
    <source>
        <dbReference type="RuleBase" id="RU003512"/>
    </source>
</evidence>
<dbReference type="PRINTS" id="PR00690">
    <property type="entry name" value="ADHESNFAMILY"/>
</dbReference>
<evidence type="ECO:0000313" key="8">
    <source>
        <dbReference type="Proteomes" id="UP001165368"/>
    </source>
</evidence>